<evidence type="ECO:0000256" key="9">
    <source>
        <dbReference type="ARBA" id="ARBA00022989"/>
    </source>
</evidence>
<evidence type="ECO:0000256" key="16">
    <source>
        <dbReference type="SAM" id="Phobius"/>
    </source>
</evidence>
<evidence type="ECO:0000256" key="11">
    <source>
        <dbReference type="ARBA" id="ARBA00023136"/>
    </source>
</evidence>
<keyword evidence="11 16" id="KW-0472">Membrane</keyword>
<comment type="function">
    <text evidence="1">May be involved in the folding of the extracellular lipase during its passage through the periplasm.</text>
</comment>
<evidence type="ECO:0000256" key="10">
    <source>
        <dbReference type="ARBA" id="ARBA00023098"/>
    </source>
</evidence>
<keyword evidence="5" id="KW-1003">Cell membrane</keyword>
<evidence type="ECO:0000256" key="3">
    <source>
        <dbReference type="ARBA" id="ARBA00010358"/>
    </source>
</evidence>
<evidence type="ECO:0000256" key="14">
    <source>
        <dbReference type="ARBA" id="ARBA00031542"/>
    </source>
</evidence>
<evidence type="ECO:0000313" key="17">
    <source>
        <dbReference type="EMBL" id="MCF0263965.1"/>
    </source>
</evidence>
<keyword evidence="9 16" id="KW-1133">Transmembrane helix</keyword>
<protein>
    <recommendedName>
        <fullName evidence="4">Lipase chaperone</fullName>
    </recommendedName>
    <alternativeName>
        <fullName evidence="15">Lipase foldase</fullName>
    </alternativeName>
    <alternativeName>
        <fullName evidence="13">Lipase helper protein</fullName>
    </alternativeName>
    <alternativeName>
        <fullName evidence="14">Lipase modulator</fullName>
    </alternativeName>
</protein>
<evidence type="ECO:0000256" key="15">
    <source>
        <dbReference type="ARBA" id="ARBA00033028"/>
    </source>
</evidence>
<dbReference type="SUPFAM" id="SSF158855">
    <property type="entry name" value="Lipase chaperone-like"/>
    <property type="match status" value="1"/>
</dbReference>
<keyword evidence="10" id="KW-0443">Lipid metabolism</keyword>
<evidence type="ECO:0000256" key="5">
    <source>
        <dbReference type="ARBA" id="ARBA00022475"/>
    </source>
</evidence>
<evidence type="ECO:0000256" key="1">
    <source>
        <dbReference type="ARBA" id="ARBA00003280"/>
    </source>
</evidence>
<reference evidence="17" key="1">
    <citation type="submission" date="2021-07" db="EMBL/GenBank/DDBJ databases">
        <authorList>
            <person name="Fernandez M."/>
            <person name="Pereira P."/>
            <person name="Torres Tejerizo G.A."/>
            <person name="Gonzalez P."/>
            <person name="Agostini E."/>
        </authorList>
    </citation>
    <scope>NUCLEOTIDE SEQUENCE</scope>
    <source>
        <strain evidence="17">SFC 500-1A</strain>
    </source>
</reference>
<dbReference type="RefSeq" id="WP_234622935.1">
    <property type="nucleotide sequence ID" value="NZ_JAHWXT010000001.1"/>
</dbReference>
<dbReference type="AlphaFoldDB" id="A0A8X8KDU6"/>
<evidence type="ECO:0000256" key="7">
    <source>
        <dbReference type="ARBA" id="ARBA00022692"/>
    </source>
</evidence>
<evidence type="ECO:0000256" key="2">
    <source>
        <dbReference type="ARBA" id="ARBA00004383"/>
    </source>
</evidence>
<comment type="subcellular location">
    <subcellularLocation>
        <location evidence="2">Cell inner membrane</location>
        <topology evidence="2">Single-pass membrane protein</topology>
        <orientation evidence="2">Periplasmic side</orientation>
    </subcellularLocation>
</comment>
<dbReference type="Proteomes" id="UP000887320">
    <property type="component" value="Unassembled WGS sequence"/>
</dbReference>
<dbReference type="GO" id="GO:0051082">
    <property type="term" value="F:unfolded protein binding"/>
    <property type="evidence" value="ECO:0007669"/>
    <property type="project" value="InterPro"/>
</dbReference>
<evidence type="ECO:0000256" key="8">
    <source>
        <dbReference type="ARBA" id="ARBA00022963"/>
    </source>
</evidence>
<keyword evidence="6" id="KW-0997">Cell inner membrane</keyword>
<evidence type="ECO:0000256" key="4">
    <source>
        <dbReference type="ARBA" id="ARBA00019692"/>
    </source>
</evidence>
<keyword evidence="8" id="KW-0442">Lipid degradation</keyword>
<comment type="caution">
    <text evidence="17">The sequence shown here is derived from an EMBL/GenBank/DDBJ whole genome shotgun (WGS) entry which is preliminary data.</text>
</comment>
<dbReference type="InterPro" id="IPR004961">
    <property type="entry name" value="Lipase_chaperone"/>
</dbReference>
<evidence type="ECO:0000256" key="6">
    <source>
        <dbReference type="ARBA" id="ARBA00022519"/>
    </source>
</evidence>
<evidence type="ECO:0000256" key="13">
    <source>
        <dbReference type="ARBA" id="ARBA00030948"/>
    </source>
</evidence>
<evidence type="ECO:0000256" key="12">
    <source>
        <dbReference type="ARBA" id="ARBA00023186"/>
    </source>
</evidence>
<proteinExistence type="inferred from homology"/>
<sequence length="337" mass="39137">MKKSILVSSFFLVVIVCFLWLVFKPIDKKTNNQEDLKPDQATALNIGSIKPSNGFIPIAVDAFGGNIYCELSFDTNQTFVLDNMTKDCFDKLLKNNPTESDPTNFGLNFFNKLLVDPAQSIVKDLWIRYVKYTDQVILTHKAHSKNQANYKNSKRLVDAIRSIRERFFTPFEIKALFGASDKIEDYELVVLKINDSTGMTDDEIEQELNTAINNLPEKSRKAIKFNKDFNDVSRKVQEIKNRGGSQEEIRKERLKVFGPEVTERMESVDKSRAQFKNQAEIYMQKRGEILRRDLNMLDQEKSIEALRKEIFSDRYDKRRIISLEKIYDTEKSLDILN</sequence>
<evidence type="ECO:0000313" key="18">
    <source>
        <dbReference type="Proteomes" id="UP000887320"/>
    </source>
</evidence>
<dbReference type="GO" id="GO:0005886">
    <property type="term" value="C:plasma membrane"/>
    <property type="evidence" value="ECO:0007669"/>
    <property type="project" value="UniProtKB-SubCell"/>
</dbReference>
<dbReference type="Pfam" id="PF03280">
    <property type="entry name" value="Lipase_chap"/>
    <property type="match status" value="1"/>
</dbReference>
<comment type="similarity">
    <text evidence="3">Belongs to the lipase chaperone family.</text>
</comment>
<accession>A0A8X8KDU6</accession>
<keyword evidence="12" id="KW-0143">Chaperone</keyword>
<dbReference type="GO" id="GO:0016042">
    <property type="term" value="P:lipid catabolic process"/>
    <property type="evidence" value="ECO:0007669"/>
    <property type="project" value="UniProtKB-KW"/>
</dbReference>
<name>A0A8X8KDU6_ACIGI</name>
<dbReference type="EMBL" id="JAHWXT010000001">
    <property type="protein sequence ID" value="MCF0263965.1"/>
    <property type="molecule type" value="Genomic_DNA"/>
</dbReference>
<feature type="transmembrane region" description="Helical" evidence="16">
    <location>
        <begin position="5"/>
        <end position="23"/>
    </location>
</feature>
<organism evidence="17 18">
    <name type="scientific">Acinetobacter guillouiae</name>
    <name type="common">Acinetobacter genomosp. 11</name>
    <dbReference type="NCBI Taxonomy" id="106649"/>
    <lineage>
        <taxon>Bacteria</taxon>
        <taxon>Pseudomonadati</taxon>
        <taxon>Pseudomonadota</taxon>
        <taxon>Gammaproteobacteria</taxon>
        <taxon>Moraxellales</taxon>
        <taxon>Moraxellaceae</taxon>
        <taxon>Acinetobacter</taxon>
    </lineage>
</organism>
<gene>
    <name evidence="17" type="ORF">KW868_05710</name>
</gene>
<keyword evidence="7 16" id="KW-0812">Transmembrane</keyword>
<dbReference type="GO" id="GO:0006457">
    <property type="term" value="P:protein folding"/>
    <property type="evidence" value="ECO:0007669"/>
    <property type="project" value="InterPro"/>
</dbReference>